<evidence type="ECO:0000259" key="6">
    <source>
        <dbReference type="PROSITE" id="PS50157"/>
    </source>
</evidence>
<dbReference type="PANTHER" id="PTHR23235:SF150">
    <property type="entry name" value="KRUEPPEL-LIKE FACTOR LUNA"/>
    <property type="match status" value="1"/>
</dbReference>
<evidence type="ECO:0000256" key="1">
    <source>
        <dbReference type="ARBA" id="ARBA00022723"/>
    </source>
</evidence>
<dbReference type="PANTHER" id="PTHR23235">
    <property type="entry name" value="KRUEPPEL-LIKE TRANSCRIPTION FACTOR"/>
    <property type="match status" value="1"/>
</dbReference>
<accession>M3B2G4</accession>
<dbReference type="RefSeq" id="XP_007926750.1">
    <property type="nucleotide sequence ID" value="XM_007928559.1"/>
</dbReference>
<dbReference type="GeneID" id="19333291"/>
<feature type="region of interest" description="Disordered" evidence="5">
    <location>
        <begin position="137"/>
        <end position="196"/>
    </location>
</feature>
<dbReference type="SMART" id="SM00355">
    <property type="entry name" value="ZnF_C2H2"/>
    <property type="match status" value="1"/>
</dbReference>
<name>M3B2G4_PSEFD</name>
<evidence type="ECO:0000256" key="2">
    <source>
        <dbReference type="ARBA" id="ARBA00022771"/>
    </source>
</evidence>
<gene>
    <name evidence="7" type="ORF">MYCFIDRAFT_174994</name>
</gene>
<dbReference type="VEuPathDB" id="FungiDB:MYCFIDRAFT_174994"/>
<dbReference type="OrthoDB" id="6077919at2759"/>
<dbReference type="KEGG" id="pfj:MYCFIDRAFT_174994"/>
<feature type="compositionally biased region" description="Polar residues" evidence="5">
    <location>
        <begin position="222"/>
        <end position="232"/>
    </location>
</feature>
<feature type="domain" description="C2H2-type" evidence="6">
    <location>
        <begin position="346"/>
        <end position="371"/>
    </location>
</feature>
<feature type="region of interest" description="Disordered" evidence="5">
    <location>
        <begin position="94"/>
        <end position="124"/>
    </location>
</feature>
<dbReference type="GO" id="GO:0008270">
    <property type="term" value="F:zinc ion binding"/>
    <property type="evidence" value="ECO:0007669"/>
    <property type="project" value="UniProtKB-KW"/>
</dbReference>
<keyword evidence="8" id="KW-1185">Reference proteome</keyword>
<evidence type="ECO:0000313" key="8">
    <source>
        <dbReference type="Proteomes" id="UP000016932"/>
    </source>
</evidence>
<protein>
    <recommendedName>
        <fullName evidence="6">C2H2-type domain-containing protein</fullName>
    </recommendedName>
</protein>
<evidence type="ECO:0000313" key="7">
    <source>
        <dbReference type="EMBL" id="EME83563.1"/>
    </source>
</evidence>
<dbReference type="InterPro" id="IPR036236">
    <property type="entry name" value="Znf_C2H2_sf"/>
</dbReference>
<proteinExistence type="predicted"/>
<evidence type="ECO:0000256" key="3">
    <source>
        <dbReference type="ARBA" id="ARBA00022833"/>
    </source>
</evidence>
<feature type="compositionally biased region" description="Polar residues" evidence="5">
    <location>
        <begin position="170"/>
        <end position="183"/>
    </location>
</feature>
<feature type="region of interest" description="Disordered" evidence="5">
    <location>
        <begin position="211"/>
        <end position="260"/>
    </location>
</feature>
<keyword evidence="2 4" id="KW-0863">Zinc-finger</keyword>
<dbReference type="EMBL" id="KB446558">
    <property type="protein sequence ID" value="EME83563.1"/>
    <property type="molecule type" value="Genomic_DNA"/>
</dbReference>
<evidence type="ECO:0000256" key="4">
    <source>
        <dbReference type="PROSITE-ProRule" id="PRU00042"/>
    </source>
</evidence>
<keyword evidence="3" id="KW-0862">Zinc</keyword>
<sequence>MLPSFQPQASFTIPAGTSIEISYPATSMIPSFAMPSITNIAQGSHEHHSATLVPTAEHSLPVYKLFFHGSLIGLRLAMSLTGVDDGVLSPLQAVSIDEMRERTPEPESTTPPKRRPPRYDPGLAVLGLPVHRSLAYCSRSPTPESESEEDTRSSTPQALPSSDREPVVSVPNTNAAQSPSFSHGQHDNQPEATSVISSHSVEHHVIMTGSAIPEQDLDQPADVQTPSSVDSRTASHKSETEDEVELTPLSSANDSAYCSPEQPIQHDDAEQVGSKMEDIIEGPDVGQEGPGKKKGVGPHKCETCETRFKTSYLLKYVRSPNPHRNLRMLKTFHRSHRDVHTNDKPHRCEESKCARTFKRKSELTRHLKSIHHTQGFAVIIAGEWKEAEGWAGYEGMRDLNGNENLRAAFEDLLEKTSPLEAIDLGPASTLIF</sequence>
<dbReference type="InterPro" id="IPR013087">
    <property type="entry name" value="Znf_C2H2_type"/>
</dbReference>
<dbReference type="HOGENOM" id="CLU_634803_0_0_1"/>
<keyword evidence="1" id="KW-0479">Metal-binding</keyword>
<organism evidence="7 8">
    <name type="scientific">Pseudocercospora fijiensis (strain CIRAD86)</name>
    <name type="common">Black leaf streak disease fungus</name>
    <name type="synonym">Mycosphaerella fijiensis</name>
    <dbReference type="NCBI Taxonomy" id="383855"/>
    <lineage>
        <taxon>Eukaryota</taxon>
        <taxon>Fungi</taxon>
        <taxon>Dikarya</taxon>
        <taxon>Ascomycota</taxon>
        <taxon>Pezizomycotina</taxon>
        <taxon>Dothideomycetes</taxon>
        <taxon>Dothideomycetidae</taxon>
        <taxon>Mycosphaerellales</taxon>
        <taxon>Mycosphaerellaceae</taxon>
        <taxon>Pseudocercospora</taxon>
    </lineage>
</organism>
<dbReference type="PROSITE" id="PS50157">
    <property type="entry name" value="ZINC_FINGER_C2H2_2"/>
    <property type="match status" value="1"/>
</dbReference>
<dbReference type="Proteomes" id="UP000016932">
    <property type="component" value="Unassembled WGS sequence"/>
</dbReference>
<dbReference type="AlphaFoldDB" id="M3B2G4"/>
<evidence type="ECO:0000256" key="5">
    <source>
        <dbReference type="SAM" id="MobiDB-lite"/>
    </source>
</evidence>
<dbReference type="GO" id="GO:0000978">
    <property type="term" value="F:RNA polymerase II cis-regulatory region sequence-specific DNA binding"/>
    <property type="evidence" value="ECO:0007669"/>
    <property type="project" value="TreeGrafter"/>
</dbReference>
<reference evidence="7 8" key="1">
    <citation type="journal article" date="2012" name="PLoS Pathog.">
        <title>Diverse lifestyles and strategies of plant pathogenesis encoded in the genomes of eighteen Dothideomycetes fungi.</title>
        <authorList>
            <person name="Ohm R.A."/>
            <person name="Feau N."/>
            <person name="Henrissat B."/>
            <person name="Schoch C.L."/>
            <person name="Horwitz B.A."/>
            <person name="Barry K.W."/>
            <person name="Condon B.J."/>
            <person name="Copeland A.C."/>
            <person name="Dhillon B."/>
            <person name="Glaser F."/>
            <person name="Hesse C.N."/>
            <person name="Kosti I."/>
            <person name="LaButti K."/>
            <person name="Lindquist E.A."/>
            <person name="Lucas S."/>
            <person name="Salamov A.A."/>
            <person name="Bradshaw R.E."/>
            <person name="Ciuffetti L."/>
            <person name="Hamelin R.C."/>
            <person name="Kema G.H.J."/>
            <person name="Lawrence C."/>
            <person name="Scott J.A."/>
            <person name="Spatafora J.W."/>
            <person name="Turgeon B.G."/>
            <person name="de Wit P.J.G.M."/>
            <person name="Zhong S."/>
            <person name="Goodwin S.B."/>
            <person name="Grigoriev I.V."/>
        </authorList>
    </citation>
    <scope>NUCLEOTIDE SEQUENCE [LARGE SCALE GENOMIC DNA]</scope>
    <source>
        <strain evidence="7 8">CIRAD86</strain>
    </source>
</reference>
<dbReference type="GO" id="GO:0000981">
    <property type="term" value="F:DNA-binding transcription factor activity, RNA polymerase II-specific"/>
    <property type="evidence" value="ECO:0007669"/>
    <property type="project" value="TreeGrafter"/>
</dbReference>
<dbReference type="Gene3D" id="3.30.160.60">
    <property type="entry name" value="Classic Zinc Finger"/>
    <property type="match status" value="1"/>
</dbReference>
<dbReference type="SUPFAM" id="SSF57667">
    <property type="entry name" value="beta-beta-alpha zinc fingers"/>
    <property type="match status" value="1"/>
</dbReference>